<gene>
    <name evidence="1" type="ORF">L3Q82_010001</name>
</gene>
<sequence length="273" mass="30514">MGDPYQGRNAPDNIAPQLSGCLITEEGCASLASALKLQPLPSERAGPELQSSRRLRSEAAVCWTGLDWRLDTLRYEQACCSHRQSVCHTFILGHLTMKHQADPEVEPAGVRWLTPGLRKYSCELTVDTNTVNRKIKLSDSNRKMTRVKEDQSYPDHPERFDYWCPQLLCETGLTGRCYWEVEWSGSVDVSLLLDREALQREVKAAQHISRTELPHPWRTSTPSGVGGRPPGSSQTSVTEPQTALSAAVWPTNQGSFILQTIRILNSVHSTITF</sequence>
<name>A0ACB8WE87_9TELE</name>
<protein>
    <submittedName>
        <fullName evidence="1">Uncharacterized protein</fullName>
    </submittedName>
</protein>
<dbReference type="EMBL" id="CM041541">
    <property type="protein sequence ID" value="KAI3366176.1"/>
    <property type="molecule type" value="Genomic_DNA"/>
</dbReference>
<dbReference type="Proteomes" id="UP000831701">
    <property type="component" value="Chromosome 11"/>
</dbReference>
<comment type="caution">
    <text evidence="1">The sequence shown here is derived from an EMBL/GenBank/DDBJ whole genome shotgun (WGS) entry which is preliminary data.</text>
</comment>
<evidence type="ECO:0000313" key="1">
    <source>
        <dbReference type="EMBL" id="KAI3366176.1"/>
    </source>
</evidence>
<reference evidence="1" key="1">
    <citation type="submission" date="2022-04" db="EMBL/GenBank/DDBJ databases">
        <title>Jade perch genome.</title>
        <authorList>
            <person name="Chao B."/>
        </authorList>
    </citation>
    <scope>NUCLEOTIDE SEQUENCE</scope>
    <source>
        <strain evidence="1">CB-2022</strain>
    </source>
</reference>
<accession>A0ACB8WE87</accession>
<proteinExistence type="predicted"/>
<keyword evidence="2" id="KW-1185">Reference proteome</keyword>
<organism evidence="1 2">
    <name type="scientific">Scortum barcoo</name>
    <name type="common">barcoo grunter</name>
    <dbReference type="NCBI Taxonomy" id="214431"/>
    <lineage>
        <taxon>Eukaryota</taxon>
        <taxon>Metazoa</taxon>
        <taxon>Chordata</taxon>
        <taxon>Craniata</taxon>
        <taxon>Vertebrata</taxon>
        <taxon>Euteleostomi</taxon>
        <taxon>Actinopterygii</taxon>
        <taxon>Neopterygii</taxon>
        <taxon>Teleostei</taxon>
        <taxon>Neoteleostei</taxon>
        <taxon>Acanthomorphata</taxon>
        <taxon>Eupercaria</taxon>
        <taxon>Centrarchiformes</taxon>
        <taxon>Terapontoidei</taxon>
        <taxon>Terapontidae</taxon>
        <taxon>Scortum</taxon>
    </lineage>
</organism>
<evidence type="ECO:0000313" key="2">
    <source>
        <dbReference type="Proteomes" id="UP000831701"/>
    </source>
</evidence>